<evidence type="ECO:0000313" key="1">
    <source>
        <dbReference type="EMBL" id="KAH3855699.1"/>
    </source>
</evidence>
<dbReference type="Proteomes" id="UP000828390">
    <property type="component" value="Unassembled WGS sequence"/>
</dbReference>
<protein>
    <submittedName>
        <fullName evidence="1">Uncharacterized protein</fullName>
    </submittedName>
</protein>
<organism evidence="1 2">
    <name type="scientific">Dreissena polymorpha</name>
    <name type="common">Zebra mussel</name>
    <name type="synonym">Mytilus polymorpha</name>
    <dbReference type="NCBI Taxonomy" id="45954"/>
    <lineage>
        <taxon>Eukaryota</taxon>
        <taxon>Metazoa</taxon>
        <taxon>Spiralia</taxon>
        <taxon>Lophotrochozoa</taxon>
        <taxon>Mollusca</taxon>
        <taxon>Bivalvia</taxon>
        <taxon>Autobranchia</taxon>
        <taxon>Heteroconchia</taxon>
        <taxon>Euheterodonta</taxon>
        <taxon>Imparidentia</taxon>
        <taxon>Neoheterodontei</taxon>
        <taxon>Myida</taxon>
        <taxon>Dreissenoidea</taxon>
        <taxon>Dreissenidae</taxon>
        <taxon>Dreissena</taxon>
    </lineage>
</organism>
<comment type="caution">
    <text evidence="1">The sequence shown here is derived from an EMBL/GenBank/DDBJ whole genome shotgun (WGS) entry which is preliminary data.</text>
</comment>
<proteinExistence type="predicted"/>
<gene>
    <name evidence="1" type="ORF">DPMN_098269</name>
</gene>
<dbReference type="AlphaFoldDB" id="A0A9D4LD94"/>
<name>A0A9D4LD94_DREPO</name>
<reference evidence="1" key="1">
    <citation type="journal article" date="2019" name="bioRxiv">
        <title>The Genome of the Zebra Mussel, Dreissena polymorpha: A Resource for Invasive Species Research.</title>
        <authorList>
            <person name="McCartney M.A."/>
            <person name="Auch B."/>
            <person name="Kono T."/>
            <person name="Mallez S."/>
            <person name="Zhang Y."/>
            <person name="Obille A."/>
            <person name="Becker A."/>
            <person name="Abrahante J.E."/>
            <person name="Garbe J."/>
            <person name="Badalamenti J.P."/>
            <person name="Herman A."/>
            <person name="Mangelson H."/>
            <person name="Liachko I."/>
            <person name="Sullivan S."/>
            <person name="Sone E.D."/>
            <person name="Koren S."/>
            <person name="Silverstein K.A.T."/>
            <person name="Beckman K.B."/>
            <person name="Gohl D.M."/>
        </authorList>
    </citation>
    <scope>NUCLEOTIDE SEQUENCE</scope>
    <source>
        <strain evidence="1">Duluth1</strain>
        <tissue evidence="1">Whole animal</tissue>
    </source>
</reference>
<sequence length="56" mass="6394">MASQWERTNYRMFDVSVTPLQCHQCTKAGSHLECDAQPVETCSADKQVWLGTKYIT</sequence>
<evidence type="ECO:0000313" key="2">
    <source>
        <dbReference type="Proteomes" id="UP000828390"/>
    </source>
</evidence>
<reference evidence="1" key="2">
    <citation type="submission" date="2020-11" db="EMBL/GenBank/DDBJ databases">
        <authorList>
            <person name="McCartney M.A."/>
            <person name="Auch B."/>
            <person name="Kono T."/>
            <person name="Mallez S."/>
            <person name="Becker A."/>
            <person name="Gohl D.M."/>
            <person name="Silverstein K.A.T."/>
            <person name="Koren S."/>
            <person name="Bechman K.B."/>
            <person name="Herman A."/>
            <person name="Abrahante J.E."/>
            <person name="Garbe J."/>
        </authorList>
    </citation>
    <scope>NUCLEOTIDE SEQUENCE</scope>
    <source>
        <strain evidence="1">Duluth1</strain>
        <tissue evidence="1">Whole animal</tissue>
    </source>
</reference>
<dbReference type="EMBL" id="JAIWYP010000003">
    <property type="protein sequence ID" value="KAH3855699.1"/>
    <property type="molecule type" value="Genomic_DNA"/>
</dbReference>
<accession>A0A9D4LD94</accession>
<keyword evidence="2" id="KW-1185">Reference proteome</keyword>